<protein>
    <submittedName>
        <fullName evidence="1">Uncharacterized protein</fullName>
    </submittedName>
</protein>
<evidence type="ECO:0000313" key="1">
    <source>
        <dbReference type="EMBL" id="PHV70602.1"/>
    </source>
</evidence>
<sequence>MDIKKIAIVSDIHAHQGALEAFLKYIETEKVDFIFNLGDFVSEGKEPCQVFDQVMNNRRFINISGFDEEELLNTLEDNKKSDGKQKLKNILGEKRLKRLKELPRYREVKIGNKRMLFIHRNGASQIAQQVAHGKEKQLEEYDYIFYGGSHKQEFTHIKDPFIKNKIIDPGSLASLNEGLGYFVVMDLSTNNRDLIFKNIELKKEICKSNQKSKEIFMHVYQDKYNARGEKVLPPDIIEAILKIAVKQSRFISIGCWDYEKKLIKELLWHLKCREFKKCINSGQEWYMGEINEEVIKLLIEKNRDIVNRFKWLEVSFYDKYNAKTPIYSIHHYGSECFLRRLMEEEQRQLENLLKEMNISYSIDANRTITNKKQEISCK</sequence>
<dbReference type="EMBL" id="PEDL01000009">
    <property type="protein sequence ID" value="PHV70602.1"/>
    <property type="molecule type" value="Genomic_DNA"/>
</dbReference>
<comment type="caution">
    <text evidence="1">The sequence shown here is derived from an EMBL/GenBank/DDBJ whole genome shotgun (WGS) entry which is preliminary data.</text>
</comment>
<organism evidence="1 2">
    <name type="scientific">Sporanaerobium hydrogeniformans</name>
    <dbReference type="NCBI Taxonomy" id="3072179"/>
    <lineage>
        <taxon>Bacteria</taxon>
        <taxon>Bacillati</taxon>
        <taxon>Bacillota</taxon>
        <taxon>Clostridia</taxon>
        <taxon>Lachnospirales</taxon>
        <taxon>Lachnospiraceae</taxon>
        <taxon>Sporanaerobium</taxon>
    </lineage>
</organism>
<gene>
    <name evidence="1" type="ORF">CS063_09885</name>
</gene>
<accession>A0AC61DC31</accession>
<evidence type="ECO:0000313" key="2">
    <source>
        <dbReference type="Proteomes" id="UP000224460"/>
    </source>
</evidence>
<reference evidence="1" key="1">
    <citation type="submission" date="2017-10" db="EMBL/GenBank/DDBJ databases">
        <title>Genome sequence of cellulolytic Lachnospiraceae bacterium XHS1971 isolated from hotspring sediment.</title>
        <authorList>
            <person name="Vasudevan G."/>
            <person name="Joshi A.J."/>
            <person name="Hivarkar S."/>
            <person name="Lanjekar V.B."/>
            <person name="Dhakephalkar P.K."/>
            <person name="Dagar S."/>
        </authorList>
    </citation>
    <scope>NUCLEOTIDE SEQUENCE</scope>
    <source>
        <strain evidence="1">XHS1971</strain>
    </source>
</reference>
<dbReference type="Proteomes" id="UP000224460">
    <property type="component" value="Unassembled WGS sequence"/>
</dbReference>
<keyword evidence="2" id="KW-1185">Reference proteome</keyword>
<name>A0AC61DC31_9FIRM</name>
<proteinExistence type="predicted"/>